<gene>
    <name evidence="3" type="ORF">BC659_2181</name>
</gene>
<keyword evidence="1" id="KW-0732">Signal</keyword>
<feature type="chain" id="PRO_5020441066" evidence="1">
    <location>
        <begin position="28"/>
        <end position="517"/>
    </location>
</feature>
<dbReference type="PROSITE" id="PS51257">
    <property type="entry name" value="PROKAR_LIPOPROTEIN"/>
    <property type="match status" value="1"/>
</dbReference>
<comment type="caution">
    <text evidence="3">The sequence shown here is derived from an EMBL/GenBank/DDBJ whole genome shotgun (WGS) entry which is preliminary data.</text>
</comment>
<feature type="domain" description="DUF4394" evidence="2">
    <location>
        <begin position="61"/>
        <end position="279"/>
    </location>
</feature>
<evidence type="ECO:0000259" key="2">
    <source>
        <dbReference type="Pfam" id="PF14339"/>
    </source>
</evidence>
<reference evidence="3 4" key="1">
    <citation type="submission" date="2019-03" db="EMBL/GenBank/DDBJ databases">
        <title>Genomic Encyclopedia of Archaeal and Bacterial Type Strains, Phase II (KMG-II): from individual species to whole genera.</title>
        <authorList>
            <person name="Goeker M."/>
        </authorList>
    </citation>
    <scope>NUCLEOTIDE SEQUENCE [LARGE SCALE GENOMIC DNA]</scope>
    <source>
        <strain evidence="3 4">DSM 28323</strain>
    </source>
</reference>
<dbReference type="Pfam" id="PF14339">
    <property type="entry name" value="DUF4394"/>
    <property type="match status" value="2"/>
</dbReference>
<dbReference type="SUPFAM" id="SSF82171">
    <property type="entry name" value="DPP6 N-terminal domain-like"/>
    <property type="match status" value="1"/>
</dbReference>
<dbReference type="AlphaFoldDB" id="A0A4R6IVZ0"/>
<evidence type="ECO:0000313" key="3">
    <source>
        <dbReference type="EMBL" id="TDO26869.1"/>
    </source>
</evidence>
<evidence type="ECO:0000313" key="4">
    <source>
        <dbReference type="Proteomes" id="UP000295741"/>
    </source>
</evidence>
<accession>A0A4R6IVZ0</accession>
<name>A0A4R6IVZ0_9BACT</name>
<dbReference type="EMBL" id="SNWP01000011">
    <property type="protein sequence ID" value="TDO26869.1"/>
    <property type="molecule type" value="Genomic_DNA"/>
</dbReference>
<protein>
    <submittedName>
        <fullName evidence="3">Uncharacterized protein DUF4394</fullName>
    </submittedName>
</protein>
<feature type="domain" description="DUF4394" evidence="2">
    <location>
        <begin position="295"/>
        <end position="507"/>
    </location>
</feature>
<evidence type="ECO:0000256" key="1">
    <source>
        <dbReference type="SAM" id="SignalP"/>
    </source>
</evidence>
<feature type="signal peptide" evidence="1">
    <location>
        <begin position="1"/>
        <end position="27"/>
    </location>
</feature>
<dbReference type="OrthoDB" id="531718at2"/>
<dbReference type="Proteomes" id="UP000295741">
    <property type="component" value="Unassembled WGS sequence"/>
</dbReference>
<keyword evidence="4" id="KW-1185">Reference proteome</keyword>
<organism evidence="3 4">
    <name type="scientific">Sediminibacterium goheungense</name>
    <dbReference type="NCBI Taxonomy" id="1086393"/>
    <lineage>
        <taxon>Bacteria</taxon>
        <taxon>Pseudomonadati</taxon>
        <taxon>Bacteroidota</taxon>
        <taxon>Chitinophagia</taxon>
        <taxon>Chitinophagales</taxon>
        <taxon>Chitinophagaceae</taxon>
        <taxon>Sediminibacterium</taxon>
    </lineage>
</organism>
<dbReference type="InterPro" id="IPR025507">
    <property type="entry name" value="DUF4394"/>
</dbReference>
<proteinExistence type="predicted"/>
<sequence>MNILNKTKSTLLVTASLTGILLLTACAKELGNSGSIPEAPVFTPSGGPDMVFYGLTEDGKLNRYNAKAPGTVEASLSITGLQAGERLISIDFRPATLQLYSLSTNSRLYVISLINGSLTPIGTAAFSPALNSTVANIDFNPTVDRIRLVTHNGQNLRLHPETGAVVATDGNINGGSNPAIISIAYTNSKAGATVTDLYDIDISQKKLYKQNPPNDGTLSEVGNLGIDFIGKGGFDISPDNMVSLATFTRTGKTRLHTINLSSGAASYINEIEANLIDIAIPTAPVAYGVDENNMLQIFDPTKPQTLISRTITGLTAGEVIHGIDFRPANGQLYAFAVNANGSAKLYTINPSSGAATVVGNGFMTDASATAWAFDFNPTVDRIRLVSNSGQNLRLNPNDGTIAATDGNINPAMSMVSGAAYTNNFAGSTSTILYVINNNKLFKQDPPNNGTLVEVGNLGVTIDGMNGFDISGRTGMAYAIGSVGNTTHIYTVNLTTGSFTSAGSLPTKFRAFALGLGL</sequence>
<dbReference type="RefSeq" id="WP_133474743.1">
    <property type="nucleotide sequence ID" value="NZ_SNWP01000011.1"/>
</dbReference>